<gene>
    <name evidence="4" type="ORF">BST13_24500</name>
</gene>
<dbReference type="SUPFAM" id="SSF46689">
    <property type="entry name" value="Homeodomain-like"/>
    <property type="match status" value="1"/>
</dbReference>
<feature type="domain" description="HTH tetR-type" evidence="3">
    <location>
        <begin position="16"/>
        <end position="76"/>
    </location>
</feature>
<dbReference type="STRING" id="1927124.BST13_24500"/>
<accession>A0A1X0ANV3</accession>
<evidence type="ECO:0000313" key="4">
    <source>
        <dbReference type="EMBL" id="ORA31753.1"/>
    </source>
</evidence>
<evidence type="ECO:0000313" key="5">
    <source>
        <dbReference type="Proteomes" id="UP000192448"/>
    </source>
</evidence>
<dbReference type="InterPro" id="IPR009057">
    <property type="entry name" value="Homeodomain-like_sf"/>
</dbReference>
<evidence type="ECO:0000256" key="2">
    <source>
        <dbReference type="PROSITE-ProRule" id="PRU00335"/>
    </source>
</evidence>
<evidence type="ECO:0000259" key="3">
    <source>
        <dbReference type="PROSITE" id="PS50977"/>
    </source>
</evidence>
<keyword evidence="5" id="KW-1185">Reference proteome</keyword>
<name>A0A1X0ANV3_9MYCO</name>
<dbReference type="OrthoDB" id="3426391at2"/>
<dbReference type="GO" id="GO:0000976">
    <property type="term" value="F:transcription cis-regulatory region binding"/>
    <property type="evidence" value="ECO:0007669"/>
    <property type="project" value="TreeGrafter"/>
</dbReference>
<dbReference type="AlphaFoldDB" id="A0A1X0ANV3"/>
<comment type="caution">
    <text evidence="4">The sequence shown here is derived from an EMBL/GenBank/DDBJ whole genome shotgun (WGS) entry which is preliminary data.</text>
</comment>
<dbReference type="PANTHER" id="PTHR30055:SF226">
    <property type="entry name" value="HTH-TYPE TRANSCRIPTIONAL REGULATOR PKSA"/>
    <property type="match status" value="1"/>
</dbReference>
<dbReference type="Proteomes" id="UP000192448">
    <property type="component" value="Unassembled WGS sequence"/>
</dbReference>
<sequence length="213" mass="23107">MGIRTRTRRTQAERTAETRAALLDATLDLLAESGYKATTTTAVTHRAGVSMGALLHHFPTKSDLLTAAIGHAFDRRTHEYRQAMAATDLGADPLDSSLDLLWSMCSGPTFTVFVELWVAARTEPELIEPLAAVDREFLVTAQQMYTDYFLGSASNDDIARVGLQMVFSLLTGLAFSNMIPGYDPFDSASVIEAFKGMVRASLAALQSPPSAEN</sequence>
<dbReference type="RefSeq" id="WP_083166599.1">
    <property type="nucleotide sequence ID" value="NZ_MVHF01000029.1"/>
</dbReference>
<proteinExistence type="predicted"/>
<organism evidence="4 5">
    <name type="scientific">Mycobacterium aquaticum</name>
    <dbReference type="NCBI Taxonomy" id="1927124"/>
    <lineage>
        <taxon>Bacteria</taxon>
        <taxon>Bacillati</taxon>
        <taxon>Actinomycetota</taxon>
        <taxon>Actinomycetes</taxon>
        <taxon>Mycobacteriales</taxon>
        <taxon>Mycobacteriaceae</taxon>
        <taxon>Mycobacterium</taxon>
    </lineage>
</organism>
<dbReference type="InterPro" id="IPR001647">
    <property type="entry name" value="HTH_TetR"/>
</dbReference>
<dbReference type="Pfam" id="PF00440">
    <property type="entry name" value="TetR_N"/>
    <property type="match status" value="1"/>
</dbReference>
<dbReference type="PANTHER" id="PTHR30055">
    <property type="entry name" value="HTH-TYPE TRANSCRIPTIONAL REGULATOR RUTR"/>
    <property type="match status" value="1"/>
</dbReference>
<protein>
    <recommendedName>
        <fullName evidence="3">HTH tetR-type domain-containing protein</fullName>
    </recommendedName>
</protein>
<dbReference type="EMBL" id="MVHF01000029">
    <property type="protein sequence ID" value="ORA31753.1"/>
    <property type="molecule type" value="Genomic_DNA"/>
</dbReference>
<keyword evidence="1 2" id="KW-0238">DNA-binding</keyword>
<feature type="DNA-binding region" description="H-T-H motif" evidence="2">
    <location>
        <begin position="39"/>
        <end position="58"/>
    </location>
</feature>
<reference evidence="4 5" key="1">
    <citation type="submission" date="2017-02" db="EMBL/GenBank/DDBJ databases">
        <title>The new phylogeny of genus Mycobacterium.</title>
        <authorList>
            <person name="Tortoli E."/>
            <person name="Trovato A."/>
            <person name="Cirillo D.M."/>
        </authorList>
    </citation>
    <scope>NUCLEOTIDE SEQUENCE [LARGE SCALE GENOMIC DNA]</scope>
    <source>
        <strain evidence="4 5">RW6</strain>
    </source>
</reference>
<dbReference type="PROSITE" id="PS50977">
    <property type="entry name" value="HTH_TETR_2"/>
    <property type="match status" value="1"/>
</dbReference>
<dbReference type="Gene3D" id="1.10.357.10">
    <property type="entry name" value="Tetracycline Repressor, domain 2"/>
    <property type="match status" value="1"/>
</dbReference>
<dbReference type="PRINTS" id="PR00455">
    <property type="entry name" value="HTHTETR"/>
</dbReference>
<dbReference type="InterPro" id="IPR050109">
    <property type="entry name" value="HTH-type_TetR-like_transc_reg"/>
</dbReference>
<evidence type="ECO:0000256" key="1">
    <source>
        <dbReference type="ARBA" id="ARBA00023125"/>
    </source>
</evidence>
<dbReference type="GO" id="GO:0003700">
    <property type="term" value="F:DNA-binding transcription factor activity"/>
    <property type="evidence" value="ECO:0007669"/>
    <property type="project" value="TreeGrafter"/>
</dbReference>